<dbReference type="SUPFAM" id="SSF46565">
    <property type="entry name" value="Chaperone J-domain"/>
    <property type="match status" value="1"/>
</dbReference>
<organism evidence="9">
    <name type="scientific">Rhodosorus marinus</name>
    <dbReference type="NCBI Taxonomy" id="101924"/>
    <lineage>
        <taxon>Eukaryota</taxon>
        <taxon>Rhodophyta</taxon>
        <taxon>Stylonematophyceae</taxon>
        <taxon>Stylonematales</taxon>
        <taxon>Stylonemataceae</taxon>
        <taxon>Rhodosorus</taxon>
    </lineage>
</organism>
<dbReference type="GO" id="GO:0051879">
    <property type="term" value="F:Hsp90 protein binding"/>
    <property type="evidence" value="ECO:0007669"/>
    <property type="project" value="TreeGrafter"/>
</dbReference>
<dbReference type="SMART" id="SM00028">
    <property type="entry name" value="TPR"/>
    <property type="match status" value="3"/>
</dbReference>
<dbReference type="SUPFAM" id="SSF48452">
    <property type="entry name" value="TPR-like"/>
    <property type="match status" value="1"/>
</dbReference>
<dbReference type="SMART" id="SM00271">
    <property type="entry name" value="DnaJ"/>
    <property type="match status" value="1"/>
</dbReference>
<evidence type="ECO:0000313" key="11">
    <source>
        <dbReference type="EMBL" id="CAE0053856.1"/>
    </source>
</evidence>
<evidence type="ECO:0000313" key="9">
    <source>
        <dbReference type="EMBL" id="CAE0053849.1"/>
    </source>
</evidence>
<accession>A0A7S2ZWF0</accession>
<reference evidence="9" key="1">
    <citation type="submission" date="2021-01" db="EMBL/GenBank/DDBJ databases">
        <authorList>
            <person name="Corre E."/>
            <person name="Pelletier E."/>
            <person name="Niang G."/>
            <person name="Scheremetjew M."/>
            <person name="Finn R."/>
            <person name="Kale V."/>
            <person name="Holt S."/>
            <person name="Cochrane G."/>
            <person name="Meng A."/>
            <person name="Brown T."/>
            <person name="Cohen L."/>
        </authorList>
    </citation>
    <scope>NUCLEOTIDE SEQUENCE</scope>
    <source>
        <strain evidence="9">CCMP 769</strain>
    </source>
</reference>
<feature type="domain" description="J" evidence="8">
    <location>
        <begin position="189"/>
        <end position="253"/>
    </location>
</feature>
<feature type="repeat" description="TPR" evidence="5">
    <location>
        <begin position="5"/>
        <end position="38"/>
    </location>
</feature>
<evidence type="ECO:0000256" key="2">
    <source>
        <dbReference type="ARBA" id="ARBA00022490"/>
    </source>
</evidence>
<dbReference type="InterPro" id="IPR011990">
    <property type="entry name" value="TPR-like_helical_dom_sf"/>
</dbReference>
<dbReference type="Pfam" id="PF13181">
    <property type="entry name" value="TPR_8"/>
    <property type="match status" value="1"/>
</dbReference>
<protein>
    <recommendedName>
        <fullName evidence="8">J domain-containing protein</fullName>
    </recommendedName>
</protein>
<dbReference type="Gene3D" id="1.10.287.110">
    <property type="entry name" value="DnaJ domain"/>
    <property type="match status" value="1"/>
</dbReference>
<dbReference type="EMBL" id="HBHW01028277">
    <property type="protein sequence ID" value="CAE0053854.1"/>
    <property type="molecule type" value="Transcribed_RNA"/>
</dbReference>
<evidence type="ECO:0000256" key="4">
    <source>
        <dbReference type="ARBA" id="ARBA00022803"/>
    </source>
</evidence>
<dbReference type="PANTHER" id="PTHR22904">
    <property type="entry name" value="TPR REPEAT CONTAINING PROTEIN"/>
    <property type="match status" value="1"/>
</dbReference>
<keyword evidence="7" id="KW-0812">Transmembrane</keyword>
<evidence type="ECO:0000256" key="7">
    <source>
        <dbReference type="SAM" id="Phobius"/>
    </source>
</evidence>
<keyword evidence="7" id="KW-1133">Transmembrane helix</keyword>
<dbReference type="InterPro" id="IPR001623">
    <property type="entry name" value="DnaJ_domain"/>
</dbReference>
<dbReference type="PRINTS" id="PR00625">
    <property type="entry name" value="JDOMAIN"/>
</dbReference>
<dbReference type="AlphaFoldDB" id="A0A7S2ZWF0"/>
<evidence type="ECO:0000256" key="6">
    <source>
        <dbReference type="SAM" id="MobiDB-lite"/>
    </source>
</evidence>
<dbReference type="Pfam" id="PF13414">
    <property type="entry name" value="TPR_11"/>
    <property type="match status" value="1"/>
</dbReference>
<dbReference type="CDD" id="cd06257">
    <property type="entry name" value="DnaJ"/>
    <property type="match status" value="1"/>
</dbReference>
<evidence type="ECO:0000313" key="12">
    <source>
        <dbReference type="EMBL" id="CAE0053863.1"/>
    </source>
</evidence>
<dbReference type="PROSITE" id="PS50005">
    <property type="entry name" value="TPR"/>
    <property type="match status" value="2"/>
</dbReference>
<evidence type="ECO:0000256" key="5">
    <source>
        <dbReference type="PROSITE-ProRule" id="PRU00339"/>
    </source>
</evidence>
<comment type="subcellular location">
    <subcellularLocation>
        <location evidence="1">Cytoplasm</location>
    </subcellularLocation>
</comment>
<dbReference type="EMBL" id="HBHW01028287">
    <property type="protein sequence ID" value="CAE0053863.1"/>
    <property type="molecule type" value="Transcribed_RNA"/>
</dbReference>
<keyword evidence="7" id="KW-0472">Membrane</keyword>
<keyword evidence="4 5" id="KW-0802">TPR repeat</keyword>
<dbReference type="EMBL" id="HBHW01028289">
    <property type="protein sequence ID" value="CAE0053865.1"/>
    <property type="molecule type" value="Transcribed_RNA"/>
</dbReference>
<sequence length="367" mass="42000">MSKEAEEYKNLGNDAYASGRHTHAIAYYTTAIELDPTNAALFSNRAAAYTKIEEFQKAKYDADMCIELRPEWPKGYWRKGTAEIEAQEYKQAVATFEKGLERSPTDQNLVDGKRKALQMAAVVDNIVGQEYGEFDIDAPAPNPQPVPEPAAGVREADITDDQPAAAPMNDGQWPGTMEEEVERIINATDHYSILHVPQDASPEQLRKNYHTLAKMLHPDKCKLPRGEEAMKNLSIAYGTLNNDAKRKNYDDYLDARKENGGNGETFAEWDHRRQVTNLPPWLMKMQQYRGCALVLVILMLIILIPLVLIVVVLVIILWLICVFPRECVLRCCFPEEWEEYKERKAEEQRKARQRMDEEMQDALHRNV</sequence>
<dbReference type="InterPro" id="IPR036869">
    <property type="entry name" value="J_dom_sf"/>
</dbReference>
<evidence type="ECO:0000313" key="13">
    <source>
        <dbReference type="EMBL" id="CAE0053865.1"/>
    </source>
</evidence>
<evidence type="ECO:0000259" key="8">
    <source>
        <dbReference type="PROSITE" id="PS50076"/>
    </source>
</evidence>
<proteinExistence type="predicted"/>
<evidence type="ECO:0000256" key="1">
    <source>
        <dbReference type="ARBA" id="ARBA00004496"/>
    </source>
</evidence>
<keyword evidence="2" id="KW-0963">Cytoplasm</keyword>
<dbReference type="EMBL" id="HBHW01028279">
    <property type="protein sequence ID" value="CAE0053856.1"/>
    <property type="molecule type" value="Transcribed_RNA"/>
</dbReference>
<dbReference type="PANTHER" id="PTHR22904:SF523">
    <property type="entry name" value="STRESS-INDUCED-PHOSPHOPROTEIN 1"/>
    <property type="match status" value="1"/>
</dbReference>
<evidence type="ECO:0000256" key="3">
    <source>
        <dbReference type="ARBA" id="ARBA00022737"/>
    </source>
</evidence>
<dbReference type="InterPro" id="IPR019734">
    <property type="entry name" value="TPR_rpt"/>
</dbReference>
<gene>
    <name evidence="9" type="ORF">RMAR00112_LOCUS21878</name>
    <name evidence="10" type="ORF">RMAR00112_LOCUS21883</name>
    <name evidence="11" type="ORF">RMAR00112_LOCUS21885</name>
    <name evidence="12" type="ORF">RMAR00112_LOCUS21892</name>
    <name evidence="13" type="ORF">RMAR00112_LOCUS21894</name>
</gene>
<dbReference type="PROSITE" id="PS50076">
    <property type="entry name" value="DNAJ_2"/>
    <property type="match status" value="1"/>
</dbReference>
<name>A0A7S2ZWF0_9RHOD</name>
<dbReference type="GO" id="GO:0005737">
    <property type="term" value="C:cytoplasm"/>
    <property type="evidence" value="ECO:0007669"/>
    <property type="project" value="UniProtKB-SubCell"/>
</dbReference>
<dbReference type="Gene3D" id="1.25.40.10">
    <property type="entry name" value="Tetratricopeptide repeat domain"/>
    <property type="match status" value="1"/>
</dbReference>
<dbReference type="EMBL" id="HBHW01028272">
    <property type="protein sequence ID" value="CAE0053849.1"/>
    <property type="molecule type" value="Transcribed_RNA"/>
</dbReference>
<feature type="transmembrane region" description="Helical" evidence="7">
    <location>
        <begin position="292"/>
        <end position="320"/>
    </location>
</feature>
<feature type="repeat" description="TPR" evidence="5">
    <location>
        <begin position="73"/>
        <end position="106"/>
    </location>
</feature>
<feature type="region of interest" description="Disordered" evidence="6">
    <location>
        <begin position="348"/>
        <end position="367"/>
    </location>
</feature>
<dbReference type="FunFam" id="1.25.40.10:FF:000020">
    <property type="entry name" value="Stress-induced phosphoprotein 1"/>
    <property type="match status" value="1"/>
</dbReference>
<evidence type="ECO:0000313" key="10">
    <source>
        <dbReference type="EMBL" id="CAE0053854.1"/>
    </source>
</evidence>
<keyword evidence="3" id="KW-0677">Repeat</keyword>
<dbReference type="Pfam" id="PF00226">
    <property type="entry name" value="DnaJ"/>
    <property type="match status" value="1"/>
</dbReference>